<organism evidence="2">
    <name type="scientific">Leptosphaeria maculans (strain JN3 / isolate v23.1.3 / race Av1-4-5-6-7-8)</name>
    <name type="common">Blackleg fungus</name>
    <name type="synonym">Phoma lingam</name>
    <dbReference type="NCBI Taxonomy" id="985895"/>
    <lineage>
        <taxon>Eukaryota</taxon>
        <taxon>Fungi</taxon>
        <taxon>Dikarya</taxon>
        <taxon>Ascomycota</taxon>
        <taxon>Pezizomycotina</taxon>
        <taxon>Dothideomycetes</taxon>
        <taxon>Pleosporomycetidae</taxon>
        <taxon>Pleosporales</taxon>
        <taxon>Pleosporineae</taxon>
        <taxon>Leptosphaeriaceae</taxon>
        <taxon>Plenodomus</taxon>
        <taxon>Plenodomus lingam/Leptosphaeria maculans species complex</taxon>
    </lineage>
</organism>
<evidence type="ECO:0000313" key="1">
    <source>
        <dbReference type="EMBL" id="CBX94352.1"/>
    </source>
</evidence>
<dbReference type="EMBL" id="FP929122">
    <property type="protein sequence ID" value="CBX94352.1"/>
    <property type="molecule type" value="Genomic_DNA"/>
</dbReference>
<dbReference type="VEuPathDB" id="FungiDB:LEMA_P121160.1"/>
<keyword evidence="2" id="KW-1185">Reference proteome</keyword>
<name>E4ZSH2_LEPMJ</name>
<reference evidence="2" key="1">
    <citation type="journal article" date="2011" name="Nat. Commun.">
        <title>Effector diversification within compartments of the Leptosphaeria maculans genome affected by Repeat-Induced Point mutations.</title>
        <authorList>
            <person name="Rouxel T."/>
            <person name="Grandaubert J."/>
            <person name="Hane J.K."/>
            <person name="Hoede C."/>
            <person name="van de Wouw A.P."/>
            <person name="Couloux A."/>
            <person name="Dominguez V."/>
            <person name="Anthouard V."/>
            <person name="Bally P."/>
            <person name="Bourras S."/>
            <person name="Cozijnsen A.J."/>
            <person name="Ciuffetti L.M."/>
            <person name="Degrave A."/>
            <person name="Dilmaghani A."/>
            <person name="Duret L."/>
            <person name="Fudal I."/>
            <person name="Goodwin S.B."/>
            <person name="Gout L."/>
            <person name="Glaser N."/>
            <person name="Linglin J."/>
            <person name="Kema G.H.J."/>
            <person name="Lapalu N."/>
            <person name="Lawrence C.B."/>
            <person name="May K."/>
            <person name="Meyer M."/>
            <person name="Ollivier B."/>
            <person name="Poulain J."/>
            <person name="Schoch C.L."/>
            <person name="Simon A."/>
            <person name="Spatafora J.W."/>
            <person name="Stachowiak A."/>
            <person name="Turgeon B.G."/>
            <person name="Tyler B.M."/>
            <person name="Vincent D."/>
            <person name="Weissenbach J."/>
            <person name="Amselem J."/>
            <person name="Quesneville H."/>
            <person name="Oliver R.P."/>
            <person name="Wincker P."/>
            <person name="Balesdent M.-H."/>
            <person name="Howlett B.J."/>
        </authorList>
    </citation>
    <scope>NUCLEOTIDE SEQUENCE [LARGE SCALE GENOMIC DNA]</scope>
    <source>
        <strain evidence="2">JN3 / isolate v23.1.3 / race Av1-4-5-6-7-8</strain>
    </source>
</reference>
<gene>
    <name evidence="1" type="ORF">LEMA_P121160.1</name>
</gene>
<sequence length="145" mass="15881">MYVGASSFSYKHASRHQIPLPMRFTATEESWCPSAIQSWPRESLGRAWIMQPASCALPPTSPPPPTYTSSTAHQTPATGSQHKVLQAIALVLIGRPGILFFSCLGGWTQAHGFTWRNVELEPRCPSMTRSCVAAQGHYVLSLSLL</sequence>
<protein>
    <submittedName>
        <fullName evidence="1">Predicted protein</fullName>
    </submittedName>
</protein>
<dbReference type="InParanoid" id="E4ZSH2"/>
<proteinExistence type="predicted"/>
<dbReference type="HOGENOM" id="CLU_1787183_0_0_1"/>
<dbReference type="RefSeq" id="XP_003837796.1">
    <property type="nucleotide sequence ID" value="XM_003837748.1"/>
</dbReference>
<accession>E4ZSH2</accession>
<evidence type="ECO:0000313" key="2">
    <source>
        <dbReference type="Proteomes" id="UP000002668"/>
    </source>
</evidence>
<dbReference type="AlphaFoldDB" id="E4ZSH2"/>
<dbReference type="Proteomes" id="UP000002668">
    <property type="component" value="Genome"/>
</dbReference>
<dbReference type="GeneID" id="13291012"/>